<keyword evidence="2" id="KW-1185">Reference proteome</keyword>
<organism evidence="1 2">
    <name type="scientific">Owenia fusiformis</name>
    <name type="common">Polychaete worm</name>
    <dbReference type="NCBI Taxonomy" id="6347"/>
    <lineage>
        <taxon>Eukaryota</taxon>
        <taxon>Metazoa</taxon>
        <taxon>Spiralia</taxon>
        <taxon>Lophotrochozoa</taxon>
        <taxon>Annelida</taxon>
        <taxon>Polychaeta</taxon>
        <taxon>Sedentaria</taxon>
        <taxon>Canalipalpata</taxon>
        <taxon>Sabellida</taxon>
        <taxon>Oweniida</taxon>
        <taxon>Oweniidae</taxon>
        <taxon>Owenia</taxon>
    </lineage>
</organism>
<name>A0A8J1Y453_OWEFU</name>
<accession>A0A8J1Y453</accession>
<dbReference type="Proteomes" id="UP000749559">
    <property type="component" value="Unassembled WGS sequence"/>
</dbReference>
<dbReference type="AlphaFoldDB" id="A0A8J1Y453"/>
<comment type="caution">
    <text evidence="1">The sequence shown here is derived from an EMBL/GenBank/DDBJ whole genome shotgun (WGS) entry which is preliminary data.</text>
</comment>
<reference evidence="1" key="1">
    <citation type="submission" date="2022-03" db="EMBL/GenBank/DDBJ databases">
        <authorList>
            <person name="Martin C."/>
        </authorList>
    </citation>
    <scope>NUCLEOTIDE SEQUENCE</scope>
</reference>
<proteinExistence type="predicted"/>
<sequence>MYYHRLKFSTIVIIVIYICQAVSGNTQLWKSREWRLSVNCEIDYDKSDMSNIEKQLKQPTWEAQSLINKAIGDLNELETPTMTSENIKNLIQKKMESLQTFTRIKNTLNIIVYSDPATLQSRLNWTVSRNREMGSWSTKVTLELVYNPGNDPNAIISFDKSFLFKVKPFRVDMVCTSVEYYFNVASLTVRKKTLASVSYYKFKAKAAINLIFSTSVEVKAKFSHKETDTEEIKDIPYTSINPFISMFFCIATDIKAFIVFLISATLYDIVFVSLKCVIYFVINGFLFVQIIFFFISRRINDMDSWFYKKEIIRFVFDRIQEIIKTVIVPICVKIILSFIFIGNFMYYFWQYAPYLFYILLSFIFLILIIPTSREKRKV</sequence>
<gene>
    <name evidence="1" type="ORF">OFUS_LOCUS14181</name>
</gene>
<evidence type="ECO:0000313" key="1">
    <source>
        <dbReference type="EMBL" id="CAH1788701.1"/>
    </source>
</evidence>
<dbReference type="EMBL" id="CAIIXF020000007">
    <property type="protein sequence ID" value="CAH1788701.1"/>
    <property type="molecule type" value="Genomic_DNA"/>
</dbReference>
<protein>
    <submittedName>
        <fullName evidence="1">Uncharacterized protein</fullName>
    </submittedName>
</protein>
<evidence type="ECO:0000313" key="2">
    <source>
        <dbReference type="Proteomes" id="UP000749559"/>
    </source>
</evidence>